<dbReference type="PANTHER" id="PTHR43537">
    <property type="entry name" value="TRANSCRIPTIONAL REGULATOR, GNTR FAMILY"/>
    <property type="match status" value="1"/>
</dbReference>
<sequence>MPPEKARASTEVVHALIRADLLAGVHQPGEKLKFSPLCERYGASVSVIREALTHLAGEGLVIAEPRIGFRVRDVSLQDLKDLTATRIDIESLALRYAIERGDVEWESRVVAAHHRLERTPMVSADDPARIAEDWESAHGCFHATLLDGCGSPRLLDIARGLRDAAEFYRRWSQTRDPDRDVAGEHKGILEATLARDTDAAEARLRAHYARTVEILEPALRDKR</sequence>
<keyword evidence="2 5" id="KW-0238">DNA-binding</keyword>
<evidence type="ECO:0000313" key="5">
    <source>
        <dbReference type="EMBL" id="SDG00649.1"/>
    </source>
</evidence>
<keyword evidence="3" id="KW-0804">Transcription</keyword>
<dbReference type="Pfam" id="PF00392">
    <property type="entry name" value="GntR"/>
    <property type="match status" value="1"/>
</dbReference>
<dbReference type="RefSeq" id="WP_093167049.1">
    <property type="nucleotide sequence ID" value="NZ_FNCN01000001.1"/>
</dbReference>
<dbReference type="SUPFAM" id="SSF48008">
    <property type="entry name" value="GntR ligand-binding domain-like"/>
    <property type="match status" value="1"/>
</dbReference>
<dbReference type="STRING" id="504805.SAMN05421505_10179"/>
<dbReference type="InterPro" id="IPR036390">
    <property type="entry name" value="WH_DNA-bd_sf"/>
</dbReference>
<dbReference type="Gene3D" id="1.10.10.10">
    <property type="entry name" value="Winged helix-like DNA-binding domain superfamily/Winged helix DNA-binding domain"/>
    <property type="match status" value="1"/>
</dbReference>
<evidence type="ECO:0000259" key="4">
    <source>
        <dbReference type="PROSITE" id="PS50949"/>
    </source>
</evidence>
<name>A0A1G7QS02_9ACTN</name>
<dbReference type="Gene3D" id="1.20.120.530">
    <property type="entry name" value="GntR ligand-binding domain-like"/>
    <property type="match status" value="1"/>
</dbReference>
<dbReference type="OrthoDB" id="8680240at2"/>
<dbReference type="PANTHER" id="PTHR43537:SF20">
    <property type="entry name" value="HTH-TYPE TRANSCRIPTIONAL REPRESSOR GLAR"/>
    <property type="match status" value="1"/>
</dbReference>
<dbReference type="AlphaFoldDB" id="A0A1G7QS02"/>
<protein>
    <submittedName>
        <fullName evidence="5">DNA-binding transcriptional regulator, GntR family</fullName>
    </submittedName>
</protein>
<dbReference type="Pfam" id="PF07729">
    <property type="entry name" value="FCD"/>
    <property type="match status" value="1"/>
</dbReference>
<evidence type="ECO:0000256" key="2">
    <source>
        <dbReference type="ARBA" id="ARBA00023125"/>
    </source>
</evidence>
<dbReference type="InterPro" id="IPR011711">
    <property type="entry name" value="GntR_C"/>
</dbReference>
<keyword evidence="6" id="KW-1185">Reference proteome</keyword>
<proteinExistence type="predicted"/>
<dbReference type="EMBL" id="FNCN01000001">
    <property type="protein sequence ID" value="SDG00649.1"/>
    <property type="molecule type" value="Genomic_DNA"/>
</dbReference>
<dbReference type="InterPro" id="IPR008920">
    <property type="entry name" value="TF_FadR/GntR_C"/>
</dbReference>
<gene>
    <name evidence="5" type="ORF">SAMN05421505_10179</name>
</gene>
<dbReference type="CDD" id="cd07377">
    <property type="entry name" value="WHTH_GntR"/>
    <property type="match status" value="1"/>
</dbReference>
<evidence type="ECO:0000256" key="3">
    <source>
        <dbReference type="ARBA" id="ARBA00023163"/>
    </source>
</evidence>
<keyword evidence="1" id="KW-0805">Transcription regulation</keyword>
<dbReference type="SMART" id="SM00345">
    <property type="entry name" value="HTH_GNTR"/>
    <property type="match status" value="1"/>
</dbReference>
<dbReference type="GO" id="GO:0003700">
    <property type="term" value="F:DNA-binding transcription factor activity"/>
    <property type="evidence" value="ECO:0007669"/>
    <property type="project" value="InterPro"/>
</dbReference>
<organism evidence="5 6">
    <name type="scientific">Sinosporangium album</name>
    <dbReference type="NCBI Taxonomy" id="504805"/>
    <lineage>
        <taxon>Bacteria</taxon>
        <taxon>Bacillati</taxon>
        <taxon>Actinomycetota</taxon>
        <taxon>Actinomycetes</taxon>
        <taxon>Streptosporangiales</taxon>
        <taxon>Streptosporangiaceae</taxon>
        <taxon>Sinosporangium</taxon>
    </lineage>
</organism>
<dbReference type="InterPro" id="IPR036388">
    <property type="entry name" value="WH-like_DNA-bd_sf"/>
</dbReference>
<feature type="domain" description="HTH gntR-type" evidence="4">
    <location>
        <begin position="7"/>
        <end position="74"/>
    </location>
</feature>
<dbReference type="GO" id="GO:0003677">
    <property type="term" value="F:DNA binding"/>
    <property type="evidence" value="ECO:0007669"/>
    <property type="project" value="UniProtKB-KW"/>
</dbReference>
<dbReference type="Proteomes" id="UP000198923">
    <property type="component" value="Unassembled WGS sequence"/>
</dbReference>
<accession>A0A1G7QS02</accession>
<dbReference type="SUPFAM" id="SSF46785">
    <property type="entry name" value="Winged helix' DNA-binding domain"/>
    <property type="match status" value="1"/>
</dbReference>
<dbReference type="InterPro" id="IPR000524">
    <property type="entry name" value="Tscrpt_reg_HTH_GntR"/>
</dbReference>
<evidence type="ECO:0000256" key="1">
    <source>
        <dbReference type="ARBA" id="ARBA00023015"/>
    </source>
</evidence>
<reference evidence="5 6" key="1">
    <citation type="submission" date="2016-10" db="EMBL/GenBank/DDBJ databases">
        <authorList>
            <person name="de Groot N.N."/>
        </authorList>
    </citation>
    <scope>NUCLEOTIDE SEQUENCE [LARGE SCALE GENOMIC DNA]</scope>
    <source>
        <strain evidence="5 6">CPCC 201354</strain>
    </source>
</reference>
<evidence type="ECO:0000313" key="6">
    <source>
        <dbReference type="Proteomes" id="UP000198923"/>
    </source>
</evidence>
<dbReference type="PROSITE" id="PS50949">
    <property type="entry name" value="HTH_GNTR"/>
    <property type="match status" value="1"/>
</dbReference>
<dbReference type="SMART" id="SM00895">
    <property type="entry name" value="FCD"/>
    <property type="match status" value="1"/>
</dbReference>